<proteinExistence type="predicted"/>
<evidence type="ECO:0000256" key="3">
    <source>
        <dbReference type="ARBA" id="ARBA00023163"/>
    </source>
</evidence>
<dbReference type="PANTHER" id="PTHR45996">
    <property type="entry name" value="AGAP001464-PB"/>
    <property type="match status" value="1"/>
</dbReference>
<protein>
    <submittedName>
        <fullName evidence="6 8">Uncharacterized protein</fullName>
    </submittedName>
</protein>
<dbReference type="GO" id="GO:0005634">
    <property type="term" value="C:nucleus"/>
    <property type="evidence" value="ECO:0007669"/>
    <property type="project" value="TreeGrafter"/>
</dbReference>
<evidence type="ECO:0000256" key="2">
    <source>
        <dbReference type="ARBA" id="ARBA00023125"/>
    </source>
</evidence>
<evidence type="ECO:0000313" key="6">
    <source>
        <dbReference type="EMBL" id="VDO28357.1"/>
    </source>
</evidence>
<evidence type="ECO:0000256" key="5">
    <source>
        <dbReference type="SAM" id="MobiDB-lite"/>
    </source>
</evidence>
<dbReference type="InterPro" id="IPR051381">
    <property type="entry name" value="CREB_ATF_subfamily"/>
</dbReference>
<name>A0A0N4W7U9_HAEPC</name>
<feature type="compositionally biased region" description="Polar residues" evidence="5">
    <location>
        <begin position="77"/>
        <end position="95"/>
    </location>
</feature>
<reference evidence="6 7" key="2">
    <citation type="submission" date="2018-11" db="EMBL/GenBank/DDBJ databases">
        <authorList>
            <consortium name="Pathogen Informatics"/>
        </authorList>
    </citation>
    <scope>NUCLEOTIDE SEQUENCE [LARGE SCALE GENOMIC DNA]</scope>
    <source>
        <strain evidence="6 7">MHpl1</strain>
    </source>
</reference>
<dbReference type="EMBL" id="UZAF01016462">
    <property type="protein sequence ID" value="VDO28357.1"/>
    <property type="molecule type" value="Genomic_DNA"/>
</dbReference>
<dbReference type="AlphaFoldDB" id="A0A0N4W7U9"/>
<accession>A0A0N4W7U9</accession>
<dbReference type="GO" id="GO:0000981">
    <property type="term" value="F:DNA-binding transcription factor activity, RNA polymerase II-specific"/>
    <property type="evidence" value="ECO:0007669"/>
    <property type="project" value="TreeGrafter"/>
</dbReference>
<keyword evidence="2" id="KW-0238">DNA-binding</keyword>
<dbReference type="STRING" id="6290.A0A0N4W7U9"/>
<evidence type="ECO:0000256" key="1">
    <source>
        <dbReference type="ARBA" id="ARBA00023015"/>
    </source>
</evidence>
<gene>
    <name evidence="6" type="ORF">HPLM_LOCUS6230</name>
</gene>
<organism evidence="8">
    <name type="scientific">Haemonchus placei</name>
    <name type="common">Barber's pole worm</name>
    <dbReference type="NCBI Taxonomy" id="6290"/>
    <lineage>
        <taxon>Eukaryota</taxon>
        <taxon>Metazoa</taxon>
        <taxon>Ecdysozoa</taxon>
        <taxon>Nematoda</taxon>
        <taxon>Chromadorea</taxon>
        <taxon>Rhabditida</taxon>
        <taxon>Rhabditina</taxon>
        <taxon>Rhabditomorpha</taxon>
        <taxon>Strongyloidea</taxon>
        <taxon>Trichostrongylidae</taxon>
        <taxon>Haemonchus</taxon>
    </lineage>
</organism>
<dbReference type="PANTHER" id="PTHR45996:SF3">
    <property type="entry name" value="CREB-H TRANSCRIPTION FACTOR HOMOLOG LET-607"/>
    <property type="match status" value="1"/>
</dbReference>
<feature type="region of interest" description="Disordered" evidence="5">
    <location>
        <begin position="64"/>
        <end position="95"/>
    </location>
</feature>
<keyword evidence="7" id="KW-1185">Reference proteome</keyword>
<evidence type="ECO:0000313" key="8">
    <source>
        <dbReference type="WBParaSite" id="HPLM_0000623801-mRNA-1"/>
    </source>
</evidence>
<reference evidence="8" key="1">
    <citation type="submission" date="2017-02" db="UniProtKB">
        <authorList>
            <consortium name="WormBaseParasite"/>
        </authorList>
    </citation>
    <scope>IDENTIFICATION</scope>
</reference>
<dbReference type="WBParaSite" id="HPLM_0000623801-mRNA-1">
    <property type="protein sequence ID" value="HPLM_0000623801-mRNA-1"/>
    <property type="gene ID" value="HPLM_0000623801"/>
</dbReference>
<sequence length="205" mass="22864">MIDSELIHLLQNDRRTCPKNYSTRRGAQAGTCLAVLLLSVCLLVAPHLNPLIIPFKQSKQRSIESEEASRAAARQPHNLSLQEVSRRAPSQGTARSRTLMEYVSKGGGQCPQVPEAPIPDEPTMAVAKPIGSDGTTQARFRGDPKLDYPSAETIVYTTPPNGVRLANFTNQQHQQRMYTTHPHQQVQTQYRTQPPPMKRFKAELI</sequence>
<keyword evidence="4" id="KW-0539">Nucleus</keyword>
<evidence type="ECO:0000313" key="7">
    <source>
        <dbReference type="Proteomes" id="UP000268014"/>
    </source>
</evidence>
<keyword evidence="1" id="KW-0805">Transcription regulation</keyword>
<dbReference type="GO" id="GO:0000978">
    <property type="term" value="F:RNA polymerase II cis-regulatory region sequence-specific DNA binding"/>
    <property type="evidence" value="ECO:0007669"/>
    <property type="project" value="TreeGrafter"/>
</dbReference>
<evidence type="ECO:0000256" key="4">
    <source>
        <dbReference type="ARBA" id="ARBA00023242"/>
    </source>
</evidence>
<dbReference type="Proteomes" id="UP000268014">
    <property type="component" value="Unassembled WGS sequence"/>
</dbReference>
<keyword evidence="3" id="KW-0804">Transcription</keyword>